<dbReference type="OrthoDB" id="10362528at2759"/>
<dbReference type="EMBL" id="JACXVP010000004">
    <property type="protein sequence ID" value="KAG5612901.1"/>
    <property type="molecule type" value="Genomic_DNA"/>
</dbReference>
<keyword evidence="2" id="KW-1185">Reference proteome</keyword>
<dbReference type="Proteomes" id="UP000824120">
    <property type="component" value="Chromosome 4"/>
</dbReference>
<organism evidence="1 2">
    <name type="scientific">Solanum commersonii</name>
    <name type="common">Commerson's wild potato</name>
    <name type="synonym">Commerson's nightshade</name>
    <dbReference type="NCBI Taxonomy" id="4109"/>
    <lineage>
        <taxon>Eukaryota</taxon>
        <taxon>Viridiplantae</taxon>
        <taxon>Streptophyta</taxon>
        <taxon>Embryophyta</taxon>
        <taxon>Tracheophyta</taxon>
        <taxon>Spermatophyta</taxon>
        <taxon>Magnoliopsida</taxon>
        <taxon>eudicotyledons</taxon>
        <taxon>Gunneridae</taxon>
        <taxon>Pentapetalae</taxon>
        <taxon>asterids</taxon>
        <taxon>lamiids</taxon>
        <taxon>Solanales</taxon>
        <taxon>Solanaceae</taxon>
        <taxon>Solanoideae</taxon>
        <taxon>Solaneae</taxon>
        <taxon>Solanum</taxon>
    </lineage>
</organism>
<name>A0A9J5ZL85_SOLCO</name>
<sequence length="153" mass="17456">MCPRWLAIAGVPDLKGYQQAATECEQSQGDGINSIELGFFITAEVTKRNVGLIQYRIPDLHRRLMVGAAFLGKKDSGKRMLIKNRRLMSTPSAVATTLLHPDKMTRTGEIIAMRLYYWPIKERQDIKLVPKSQVWSSGRTRRYTPHKGNWAVR</sequence>
<gene>
    <name evidence="1" type="ORF">H5410_024182</name>
</gene>
<protein>
    <submittedName>
        <fullName evidence="1">Uncharacterized protein</fullName>
    </submittedName>
</protein>
<comment type="caution">
    <text evidence="1">The sequence shown here is derived from an EMBL/GenBank/DDBJ whole genome shotgun (WGS) entry which is preliminary data.</text>
</comment>
<evidence type="ECO:0000313" key="1">
    <source>
        <dbReference type="EMBL" id="KAG5612901.1"/>
    </source>
</evidence>
<reference evidence="1 2" key="1">
    <citation type="submission" date="2020-09" db="EMBL/GenBank/DDBJ databases">
        <title>De no assembly of potato wild relative species, Solanum commersonii.</title>
        <authorList>
            <person name="Cho K."/>
        </authorList>
    </citation>
    <scope>NUCLEOTIDE SEQUENCE [LARGE SCALE GENOMIC DNA]</scope>
    <source>
        <strain evidence="1">LZ3.2</strain>
        <tissue evidence="1">Leaf</tissue>
    </source>
</reference>
<accession>A0A9J5ZL85</accession>
<proteinExistence type="predicted"/>
<dbReference type="AlphaFoldDB" id="A0A9J5ZL85"/>
<evidence type="ECO:0000313" key="2">
    <source>
        <dbReference type="Proteomes" id="UP000824120"/>
    </source>
</evidence>